<keyword evidence="1" id="KW-1133">Transmembrane helix</keyword>
<feature type="transmembrane region" description="Helical" evidence="1">
    <location>
        <begin position="7"/>
        <end position="25"/>
    </location>
</feature>
<proteinExistence type="predicted"/>
<protein>
    <submittedName>
        <fullName evidence="2">Uncharacterized protein</fullName>
    </submittedName>
</protein>
<name>A0A1W2BNL7_9BACT</name>
<keyword evidence="3" id="KW-1185">Reference proteome</keyword>
<evidence type="ECO:0000313" key="2">
    <source>
        <dbReference type="EMBL" id="SMC74471.1"/>
    </source>
</evidence>
<dbReference type="EMBL" id="FWXY01000009">
    <property type="protein sequence ID" value="SMC74471.1"/>
    <property type="molecule type" value="Genomic_DNA"/>
</dbReference>
<feature type="transmembrane region" description="Helical" evidence="1">
    <location>
        <begin position="31"/>
        <end position="48"/>
    </location>
</feature>
<reference evidence="2 3" key="1">
    <citation type="submission" date="2017-04" db="EMBL/GenBank/DDBJ databases">
        <authorList>
            <person name="Afonso C.L."/>
            <person name="Miller P.J."/>
            <person name="Scott M.A."/>
            <person name="Spackman E."/>
            <person name="Goraichik I."/>
            <person name="Dimitrov K.M."/>
            <person name="Suarez D.L."/>
            <person name="Swayne D.E."/>
        </authorList>
    </citation>
    <scope>NUCLEOTIDE SEQUENCE [LARGE SCALE GENOMIC DNA]</scope>
    <source>
        <strain evidence="2 3">DSM 3385</strain>
    </source>
</reference>
<evidence type="ECO:0000256" key="1">
    <source>
        <dbReference type="SAM" id="Phobius"/>
    </source>
</evidence>
<dbReference type="AlphaFoldDB" id="A0A1W2BNL7"/>
<dbReference type="RefSeq" id="WP_170923777.1">
    <property type="nucleotide sequence ID" value="NZ_FWXY01000009.1"/>
</dbReference>
<evidence type="ECO:0000313" key="3">
    <source>
        <dbReference type="Proteomes" id="UP000192418"/>
    </source>
</evidence>
<keyword evidence="1" id="KW-0812">Transmembrane</keyword>
<dbReference type="Proteomes" id="UP000192418">
    <property type="component" value="Unassembled WGS sequence"/>
</dbReference>
<organism evidence="2 3">
    <name type="scientific">Desulfocicer vacuolatum DSM 3385</name>
    <dbReference type="NCBI Taxonomy" id="1121400"/>
    <lineage>
        <taxon>Bacteria</taxon>
        <taxon>Pseudomonadati</taxon>
        <taxon>Thermodesulfobacteriota</taxon>
        <taxon>Desulfobacteria</taxon>
        <taxon>Desulfobacterales</taxon>
        <taxon>Desulfobacteraceae</taxon>
        <taxon>Desulfocicer</taxon>
    </lineage>
</organism>
<dbReference type="STRING" id="1121400.SAMN02746065_1094"/>
<keyword evidence="1" id="KW-0472">Membrane</keyword>
<gene>
    <name evidence="2" type="ORF">SAMN02746065_1094</name>
</gene>
<sequence>MSGFPIFIVRLILGMAFGILLTRIFRPEWSIFQGIALGGGLVAGAYLMQLMRQRNSKK</sequence>
<accession>A0A1W2BNL7</accession>